<name>A0A6H1ZKK4_9ZZZZ</name>
<dbReference type="InterPro" id="IPR007499">
    <property type="entry name" value="ERF_bacteria_virus"/>
</dbReference>
<gene>
    <name evidence="1" type="ORF">TM448A00804_0007</name>
    <name evidence="2" type="ORF">TM448B02499_0006</name>
</gene>
<accession>A0A6H1ZKK4</accession>
<organism evidence="1">
    <name type="scientific">viral metagenome</name>
    <dbReference type="NCBI Taxonomy" id="1070528"/>
    <lineage>
        <taxon>unclassified sequences</taxon>
        <taxon>metagenomes</taxon>
        <taxon>organismal metagenomes</taxon>
    </lineage>
</organism>
<dbReference type="AlphaFoldDB" id="A0A6H1ZKK4"/>
<reference evidence="1" key="1">
    <citation type="submission" date="2020-03" db="EMBL/GenBank/DDBJ databases">
        <title>The deep terrestrial virosphere.</title>
        <authorList>
            <person name="Holmfeldt K."/>
            <person name="Nilsson E."/>
            <person name="Simone D."/>
            <person name="Lopez-Fernandez M."/>
            <person name="Wu X."/>
            <person name="de Brujin I."/>
            <person name="Lundin D."/>
            <person name="Andersson A."/>
            <person name="Bertilsson S."/>
            <person name="Dopson M."/>
        </authorList>
    </citation>
    <scope>NUCLEOTIDE SEQUENCE</scope>
    <source>
        <strain evidence="1">TM448A00804</strain>
        <strain evidence="2">TM448B02499</strain>
    </source>
</reference>
<dbReference type="EMBL" id="MT144919">
    <property type="protein sequence ID" value="QJI01374.1"/>
    <property type="molecule type" value="Genomic_DNA"/>
</dbReference>
<dbReference type="Pfam" id="PF04404">
    <property type="entry name" value="ERF"/>
    <property type="match status" value="1"/>
</dbReference>
<protein>
    <submittedName>
        <fullName evidence="1">Putative Erf family protein</fullName>
    </submittedName>
</protein>
<dbReference type="EMBL" id="MT144067">
    <property type="protein sequence ID" value="QJA47989.1"/>
    <property type="molecule type" value="Genomic_DNA"/>
</dbReference>
<evidence type="ECO:0000313" key="2">
    <source>
        <dbReference type="EMBL" id="QJI01374.1"/>
    </source>
</evidence>
<sequence>MKNILSKLLAIQKEIEVMPKEGFNDFNKYKYLMEAQVTIKMKELFDKNGVLFHYQSEITETKDYQGNKGDTQFLVTVKINYAFIDVESGEKLEGVAYGQGADKGDKGVYKAITGAIKYIYMKTFNIPTGDDAEKDSPEIKKQITPVTTIEKRKSTYKPTSNVGTSPF</sequence>
<proteinExistence type="predicted"/>
<evidence type="ECO:0000313" key="1">
    <source>
        <dbReference type="EMBL" id="QJA47989.1"/>
    </source>
</evidence>